<proteinExistence type="predicted"/>
<dbReference type="RefSeq" id="WP_094860492.1">
    <property type="nucleotide sequence ID" value="NZ_NKYE01000001.1"/>
</dbReference>
<keyword evidence="3" id="KW-1185">Reference proteome</keyword>
<gene>
    <name evidence="2" type="ORF">CFN78_00185</name>
</gene>
<reference evidence="2 3" key="1">
    <citation type="submission" date="2017-07" db="EMBL/GenBank/DDBJ databases">
        <title>Amycolatopsis antarcticus sp. nov., isolated from the surface of an Antarcticus brown macroalga.</title>
        <authorList>
            <person name="Wang J."/>
            <person name="Leiva S."/>
            <person name="Huang J."/>
            <person name="Huang Y."/>
        </authorList>
    </citation>
    <scope>NUCLEOTIDE SEQUENCE [LARGE SCALE GENOMIC DNA]</scope>
    <source>
        <strain evidence="2 3">AU-G6</strain>
    </source>
</reference>
<feature type="transmembrane region" description="Helical" evidence="1">
    <location>
        <begin position="7"/>
        <end position="24"/>
    </location>
</feature>
<name>A0A263DB34_9PSEU</name>
<keyword evidence="1" id="KW-0812">Transmembrane</keyword>
<feature type="transmembrane region" description="Helical" evidence="1">
    <location>
        <begin position="69"/>
        <end position="92"/>
    </location>
</feature>
<evidence type="ECO:0000256" key="1">
    <source>
        <dbReference type="SAM" id="Phobius"/>
    </source>
</evidence>
<evidence type="ECO:0000313" key="2">
    <source>
        <dbReference type="EMBL" id="OZM74706.1"/>
    </source>
</evidence>
<sequence>MPTHKKLYFAALALVVLGVVSILLQPSGPDTECAPPGGPTSGYFDQEKGCAVTMESMDEVGDYYSSPKLFRIAGVFLVVVGIGTGIGGVVAMGKSRRKNATHTDGTPMRT</sequence>
<evidence type="ECO:0000313" key="3">
    <source>
        <dbReference type="Proteomes" id="UP000242444"/>
    </source>
</evidence>
<dbReference type="AlphaFoldDB" id="A0A263DB34"/>
<dbReference type="EMBL" id="NKYE01000001">
    <property type="protein sequence ID" value="OZM74706.1"/>
    <property type="molecule type" value="Genomic_DNA"/>
</dbReference>
<dbReference type="InParanoid" id="A0A263DB34"/>
<keyword evidence="1" id="KW-1133">Transmembrane helix</keyword>
<dbReference type="OrthoDB" id="4325858at2"/>
<comment type="caution">
    <text evidence="2">The sequence shown here is derived from an EMBL/GenBank/DDBJ whole genome shotgun (WGS) entry which is preliminary data.</text>
</comment>
<keyword evidence="1" id="KW-0472">Membrane</keyword>
<protein>
    <submittedName>
        <fullName evidence="2">Uncharacterized protein</fullName>
    </submittedName>
</protein>
<accession>A0A263DB34</accession>
<organism evidence="2 3">
    <name type="scientific">Amycolatopsis antarctica</name>
    <dbReference type="NCBI Taxonomy" id="1854586"/>
    <lineage>
        <taxon>Bacteria</taxon>
        <taxon>Bacillati</taxon>
        <taxon>Actinomycetota</taxon>
        <taxon>Actinomycetes</taxon>
        <taxon>Pseudonocardiales</taxon>
        <taxon>Pseudonocardiaceae</taxon>
        <taxon>Amycolatopsis</taxon>
    </lineage>
</organism>
<dbReference type="Proteomes" id="UP000242444">
    <property type="component" value="Unassembled WGS sequence"/>
</dbReference>